<dbReference type="Proteomes" id="UP000051836">
    <property type="component" value="Unassembled WGS sequence"/>
</dbReference>
<accession>A0A0Q3USL6</accession>
<sequence length="169" mass="18966">MLGVCTAEIVNDKALFSSECRACEWAWMILEPAGGRCIASIIPGNRPGSQQLLKPPLPAGTLRMAPWHSGPHRNECFCPWPDQFELDIRSTEVCSSLPNKSIPEFGLQRTAQAQNSRLLLESLTFLRRGNAVKQIDRGYVTCEMEKPISVQNELMHKNTQQRLALIHPQ</sequence>
<proteinExistence type="predicted"/>
<dbReference type="AlphaFoldDB" id="A0A0Q3USL6"/>
<protein>
    <submittedName>
        <fullName evidence="1">Uncharacterized protein</fullName>
    </submittedName>
</protein>
<evidence type="ECO:0000313" key="1">
    <source>
        <dbReference type="EMBL" id="KQK81730.1"/>
    </source>
</evidence>
<reference evidence="1 2" key="1">
    <citation type="submission" date="2015-10" db="EMBL/GenBank/DDBJ databases">
        <authorList>
            <person name="Gilbert D.G."/>
        </authorList>
    </citation>
    <scope>NUCLEOTIDE SEQUENCE [LARGE SCALE GENOMIC DNA]</scope>
    <source>
        <strain evidence="1">FVVF132</strain>
    </source>
</reference>
<name>A0A0Q3USL6_AMAAE</name>
<comment type="caution">
    <text evidence="1">The sequence shown here is derived from an EMBL/GenBank/DDBJ whole genome shotgun (WGS) entry which is preliminary data.</text>
</comment>
<evidence type="ECO:0000313" key="2">
    <source>
        <dbReference type="Proteomes" id="UP000051836"/>
    </source>
</evidence>
<dbReference type="EMBL" id="LMAW01002224">
    <property type="protein sequence ID" value="KQK81730.1"/>
    <property type="molecule type" value="Genomic_DNA"/>
</dbReference>
<gene>
    <name evidence="1" type="ORF">AAES_109613</name>
</gene>
<keyword evidence="2" id="KW-1185">Reference proteome</keyword>
<organism evidence="1 2">
    <name type="scientific">Amazona aestiva</name>
    <name type="common">Blue-fronted Amazon parrot</name>
    <dbReference type="NCBI Taxonomy" id="12930"/>
    <lineage>
        <taxon>Eukaryota</taxon>
        <taxon>Metazoa</taxon>
        <taxon>Chordata</taxon>
        <taxon>Craniata</taxon>
        <taxon>Vertebrata</taxon>
        <taxon>Euteleostomi</taxon>
        <taxon>Archelosauria</taxon>
        <taxon>Archosauria</taxon>
        <taxon>Dinosauria</taxon>
        <taxon>Saurischia</taxon>
        <taxon>Theropoda</taxon>
        <taxon>Coelurosauria</taxon>
        <taxon>Aves</taxon>
        <taxon>Neognathae</taxon>
        <taxon>Neoaves</taxon>
        <taxon>Telluraves</taxon>
        <taxon>Australaves</taxon>
        <taxon>Psittaciformes</taxon>
        <taxon>Psittacidae</taxon>
        <taxon>Amazona</taxon>
    </lineage>
</organism>